<dbReference type="InterPro" id="IPR012317">
    <property type="entry name" value="Poly(ADP-ribose)pol_cat_dom"/>
</dbReference>
<feature type="compositionally biased region" description="Polar residues" evidence="7">
    <location>
        <begin position="1"/>
        <end position="13"/>
    </location>
</feature>
<evidence type="ECO:0000256" key="6">
    <source>
        <dbReference type="RuleBase" id="RU362114"/>
    </source>
</evidence>
<dbReference type="GO" id="GO:0016779">
    <property type="term" value="F:nucleotidyltransferase activity"/>
    <property type="evidence" value="ECO:0007669"/>
    <property type="project" value="UniProtKB-KW"/>
</dbReference>
<proteinExistence type="inferred from homology"/>
<protein>
    <recommendedName>
        <fullName evidence="6">Poly [ADP-ribose] polymerase</fullName>
        <shortName evidence="6">PARP</shortName>
        <ecNumber evidence="6">2.4.2.-</ecNumber>
    </recommendedName>
</protein>
<dbReference type="PROSITE" id="PS50030">
    <property type="entry name" value="UBA"/>
    <property type="match status" value="1"/>
</dbReference>
<evidence type="ECO:0000256" key="2">
    <source>
        <dbReference type="ARBA" id="ARBA00022679"/>
    </source>
</evidence>
<dbReference type="SUPFAM" id="SSF56399">
    <property type="entry name" value="ADP-ribosylation"/>
    <property type="match status" value="1"/>
</dbReference>
<dbReference type="CDD" id="cd01341">
    <property type="entry name" value="ADP_ribosyl"/>
    <property type="match status" value="2"/>
</dbReference>
<dbReference type="PANTHER" id="PTHR21328">
    <property type="entry name" value="POLY ADP-RIBOSE POLYMERASE FAMILY, MEMBER PARP"/>
    <property type="match status" value="1"/>
</dbReference>
<dbReference type="AlphaFoldDB" id="A0ABD3XMZ5"/>
<reference evidence="10 11" key="1">
    <citation type="submission" date="2024-11" db="EMBL/GenBank/DDBJ databases">
        <title>Chromosome-level genome assembly of the freshwater bivalve Anodonta woodiana.</title>
        <authorList>
            <person name="Chen X."/>
        </authorList>
    </citation>
    <scope>NUCLEOTIDE SEQUENCE [LARGE SCALE GENOMIC DNA]</scope>
    <source>
        <strain evidence="10">MN2024</strain>
        <tissue evidence="10">Gills</tissue>
    </source>
</reference>
<dbReference type="InterPro" id="IPR015940">
    <property type="entry name" value="UBA"/>
</dbReference>
<organism evidence="10 11">
    <name type="scientific">Sinanodonta woodiana</name>
    <name type="common">Chinese pond mussel</name>
    <name type="synonym">Anodonta woodiana</name>
    <dbReference type="NCBI Taxonomy" id="1069815"/>
    <lineage>
        <taxon>Eukaryota</taxon>
        <taxon>Metazoa</taxon>
        <taxon>Spiralia</taxon>
        <taxon>Lophotrochozoa</taxon>
        <taxon>Mollusca</taxon>
        <taxon>Bivalvia</taxon>
        <taxon>Autobranchia</taxon>
        <taxon>Heteroconchia</taxon>
        <taxon>Palaeoheterodonta</taxon>
        <taxon>Unionida</taxon>
        <taxon>Unionoidea</taxon>
        <taxon>Unionidae</taxon>
        <taxon>Unioninae</taxon>
        <taxon>Sinanodonta</taxon>
    </lineage>
</organism>
<keyword evidence="1 6" id="KW-0328">Glycosyltransferase</keyword>
<dbReference type="GO" id="GO:0003950">
    <property type="term" value="F:NAD+ poly-ADP-ribosyltransferase activity"/>
    <property type="evidence" value="ECO:0007669"/>
    <property type="project" value="UniProtKB-UniRule"/>
</dbReference>
<feature type="compositionally biased region" description="Acidic residues" evidence="7">
    <location>
        <begin position="45"/>
        <end position="60"/>
    </location>
</feature>
<keyword evidence="11" id="KW-1185">Reference proteome</keyword>
<evidence type="ECO:0000256" key="1">
    <source>
        <dbReference type="ARBA" id="ARBA00022676"/>
    </source>
</evidence>
<dbReference type="PROSITE" id="PS51059">
    <property type="entry name" value="PARP_CATALYTIC"/>
    <property type="match status" value="1"/>
</dbReference>
<accession>A0ABD3XMZ5</accession>
<evidence type="ECO:0000313" key="10">
    <source>
        <dbReference type="EMBL" id="KAL3886417.1"/>
    </source>
</evidence>
<dbReference type="EC" id="2.4.2.-" evidence="6"/>
<evidence type="ECO:0000256" key="7">
    <source>
        <dbReference type="SAM" id="MobiDB-lite"/>
    </source>
</evidence>
<gene>
    <name evidence="10" type="ORF">ACJMK2_026414</name>
</gene>
<evidence type="ECO:0000259" key="9">
    <source>
        <dbReference type="PROSITE" id="PS51059"/>
    </source>
</evidence>
<keyword evidence="4 6" id="KW-0520">NAD</keyword>
<feature type="region of interest" description="Disordered" evidence="7">
    <location>
        <begin position="1"/>
        <end position="60"/>
    </location>
</feature>
<feature type="domain" description="UBA" evidence="8">
    <location>
        <begin position="214"/>
        <end position="254"/>
    </location>
</feature>
<evidence type="ECO:0000256" key="3">
    <source>
        <dbReference type="ARBA" id="ARBA00022695"/>
    </source>
</evidence>
<dbReference type="Proteomes" id="UP001634394">
    <property type="component" value="Unassembled WGS sequence"/>
</dbReference>
<dbReference type="Pfam" id="PF00644">
    <property type="entry name" value="PARP"/>
    <property type="match status" value="1"/>
</dbReference>
<comment type="similarity">
    <text evidence="5">Belongs to the ARTD/PARP family.</text>
</comment>
<dbReference type="Gene3D" id="1.10.8.10">
    <property type="entry name" value="DNA helicase RuvA subunit, C-terminal domain"/>
    <property type="match status" value="1"/>
</dbReference>
<dbReference type="InterPro" id="IPR051838">
    <property type="entry name" value="ARTD_PARP"/>
</dbReference>
<sequence length="686" mass="76820">MSTEMDQNSNSPRSGYLEVPKPVTNRSISMESSSSNYADAKSDFDSDNEEGDDVYYFDDDSDYDNDISDGTIHPQLYEDMEKLLLLYGQSALQYRLLAAIDEIDVELYLPVSFLDEITADAWKIKRDEPLVIRLHLSLSRYIEASGPPKVEVFQSSKKRIFGVGSQMRKILESFLSENWKKIGEELKKIKWSATSKSQSVPMNLASSLEITNLLVQDKDLAALMDIGFSMEIARNALIITRGNLTDATNLLLNNPETCSDLGYDTAVPEKPPKPKRQSSHPPLLKQLRKLLFSKRSTSMVTSATEPIIASQYTEDLSLMPLSTFVGRNAKKIPPLNDGFLVQLFCYVRQRILTLNEYCVVCDEPHVFQNGAMLKPAVCSRELCVFAFQTLGVMSEAADDIATGAEVVDLLVAMTKAACKSARKDIIFDPFPTVVDPCNKFELSFHPNSRNYDKVGHVLDKFLEMEKMCSVAPPVLKTTLDEIDCLVYPLLQWIISSNRSHIVKIPVDRQLSFMHTTHQFLLLNSPPAKEVAFRAAREKYGSTFAFHGSSIENWHSIIRKGLIVASGTKHMVNGAAYGNGIYLSPLASTSFGYSHMGYGSHKIKKEQAVPKDSRFLTSSNITCIALCEVITSPKLKKNSGIWVCPESDHVCTRFFFVYEDGQIGDSGIDTQQRKYLDEIRRALSLKA</sequence>
<dbReference type="InterPro" id="IPR009060">
    <property type="entry name" value="UBA-like_sf"/>
</dbReference>
<dbReference type="EMBL" id="JBJQND010000002">
    <property type="protein sequence ID" value="KAL3886417.1"/>
    <property type="molecule type" value="Genomic_DNA"/>
</dbReference>
<keyword evidence="3" id="KW-0548">Nucleotidyltransferase</keyword>
<feature type="domain" description="PARP catalytic" evidence="9">
    <location>
        <begin position="463"/>
        <end position="679"/>
    </location>
</feature>
<dbReference type="SMART" id="SM00165">
    <property type="entry name" value="UBA"/>
    <property type="match status" value="1"/>
</dbReference>
<keyword evidence="2 6" id="KW-0808">Transferase</keyword>
<comment type="caution">
    <text evidence="10">The sequence shown here is derived from an EMBL/GenBank/DDBJ whole genome shotgun (WGS) entry which is preliminary data.</text>
</comment>
<dbReference type="SUPFAM" id="SSF46934">
    <property type="entry name" value="UBA-like"/>
    <property type="match status" value="1"/>
</dbReference>
<evidence type="ECO:0000259" key="8">
    <source>
        <dbReference type="PROSITE" id="PS50030"/>
    </source>
</evidence>
<dbReference type="Gene3D" id="3.90.228.10">
    <property type="match status" value="1"/>
</dbReference>
<evidence type="ECO:0000256" key="5">
    <source>
        <dbReference type="ARBA" id="ARBA00024347"/>
    </source>
</evidence>
<evidence type="ECO:0000256" key="4">
    <source>
        <dbReference type="ARBA" id="ARBA00023027"/>
    </source>
</evidence>
<evidence type="ECO:0000313" key="11">
    <source>
        <dbReference type="Proteomes" id="UP001634394"/>
    </source>
</evidence>
<name>A0ABD3XMZ5_SINWO</name>